<name>A0A4Q7ANV1_9GAMM</name>
<feature type="compositionally biased region" description="Low complexity" evidence="1">
    <location>
        <begin position="2082"/>
        <end position="2094"/>
    </location>
</feature>
<dbReference type="RefSeq" id="WP_130148248.1">
    <property type="nucleotide sequence ID" value="NZ_SGSU01000023.1"/>
</dbReference>
<evidence type="ECO:0000259" key="2">
    <source>
        <dbReference type="SMART" id="SM00912"/>
    </source>
</evidence>
<feature type="compositionally biased region" description="Low complexity" evidence="1">
    <location>
        <begin position="2565"/>
        <end position="2580"/>
    </location>
</feature>
<dbReference type="InterPro" id="IPR024973">
    <property type="entry name" value="ESPR"/>
</dbReference>
<protein>
    <submittedName>
        <fullName evidence="3">Filamentous hemagglutinin N-terminal domain-containing protein</fullName>
    </submittedName>
</protein>
<feature type="domain" description="Filamentous haemagglutinin FhaB/tRNA nuclease CdiA-like TPS" evidence="2">
    <location>
        <begin position="80"/>
        <end position="204"/>
    </location>
</feature>
<dbReference type="SMART" id="SM00912">
    <property type="entry name" value="Haemagg_act"/>
    <property type="match status" value="1"/>
</dbReference>
<dbReference type="Gene3D" id="2.160.20.10">
    <property type="entry name" value="Single-stranded right-handed beta-helix, Pectin lyase-like"/>
    <property type="match status" value="1"/>
</dbReference>
<feature type="compositionally biased region" description="Basic and acidic residues" evidence="1">
    <location>
        <begin position="1615"/>
        <end position="1625"/>
    </location>
</feature>
<feature type="region of interest" description="Disordered" evidence="1">
    <location>
        <begin position="1601"/>
        <end position="1625"/>
    </location>
</feature>
<feature type="region of interest" description="Disordered" evidence="1">
    <location>
        <begin position="2516"/>
        <end position="2588"/>
    </location>
</feature>
<feature type="region of interest" description="Disordered" evidence="1">
    <location>
        <begin position="2719"/>
        <end position="2754"/>
    </location>
</feature>
<proteinExistence type="predicted"/>
<dbReference type="InterPro" id="IPR025157">
    <property type="entry name" value="Hemagglutinin_rpt"/>
</dbReference>
<dbReference type="NCBIfam" id="TIGR01901">
    <property type="entry name" value="adhes_NPXG"/>
    <property type="match status" value="1"/>
</dbReference>
<feature type="region of interest" description="Disordered" evidence="1">
    <location>
        <begin position="2112"/>
        <end position="2136"/>
    </location>
</feature>
<dbReference type="Pfam" id="PF05860">
    <property type="entry name" value="TPS"/>
    <property type="match status" value="1"/>
</dbReference>
<dbReference type="InterPro" id="IPR008638">
    <property type="entry name" value="FhaB/CdiA-like_TPS"/>
</dbReference>
<feature type="region of interest" description="Disordered" evidence="1">
    <location>
        <begin position="2950"/>
        <end position="2971"/>
    </location>
</feature>
<reference evidence="3 4" key="1">
    <citation type="submission" date="2019-02" db="EMBL/GenBank/DDBJ databases">
        <title>The Batch Genome Submission of Acinetobacter spp. strains.</title>
        <authorList>
            <person name="Qin J."/>
            <person name="Hu Y."/>
            <person name="Ye H."/>
            <person name="Wei L."/>
            <person name="Feng Y."/>
            <person name="Zong Z."/>
        </authorList>
    </citation>
    <scope>NUCLEOTIDE SEQUENCE [LARGE SCALE GENOMIC DNA]</scope>
    <source>
        <strain evidence="3 4">WCHABo060081</strain>
    </source>
</reference>
<sequence>MNHIYKTIWNKTKNAFDVVAENVSSKGKKTSGSKSGAETGFGQVSHFLAVLTPLAAMLFVQSSLAEVIVGDTNTQVHNANNGVQIIDIATANAAGISHNRYVSYNVDKTGQVLNNAAQSASQLSVMTELAGKIMTNANLNTSAKVILNEVTGANRSALNGHIEVAGAKADVILANPYGITCSGCGFINTDRATLTTGTPKFSADGNITGFNITQGNISIAGNGLNANSAGLLRLLSRNLSIDGQVNAQQLEAVTGANAYDYTTGKASAIAGTGAAAQYAIDSTLLGGLYANRISLISTELGVGVRMAGDAAASAADFTLSAAGDIQLNNKINAKQTINIQNASSQQQKLNIQGGLTANNISIGAANTQKLNVDVAGGTLYAGSALDIQSQAFNANNAKIQAKDTLKVNANSDIALQNTVLDAADLQVKSNAFTAQDSQLKSAQNITIQTAQDLKLKNTDAEVQNNVVLSSASGNMELAGGKLKAGNALDLKANHLVLNAQTSAANTNIQAQQFTLDENGLIVSLNNTALNASNADVWGQMYSSAANFNIGGTLNSANKTLVSVLNLNTVNAKDLNLKGLWEAGNLTLTAVNSLQQAGAIYAQNNLALQANAMSLTGAVQAGHKLNANAVQQLTVDSQAQLFSSDSIELSADAIQLDGYAGAENSMTAIAANNLTAGTAAQLESNGLIALQSKNADIDLQGKTYAQNQTISAQKNLNIAAGASVTTVGDLNITADTLNNTGAVNTQHLTKAQLKKLNNQGSLISDKFELGTLDSLNNSGKLISNQDLELNTAALTNTQNSILAGNSNLNLHINGADFNNQGVISAMGSLVLDAAQINTVNNGSLSAGNQLNINTQMLDNAGKLNASAVNISASDVNNSANIIGSTVKINADKKADSAIVNSGEIYAANQANLTASDKIDNTGYIYTVNNQNTGAVNLTAQQLLNGSKGIISTNNLLLKTDKIVNAGQISADAAGIEGKTSLQTALTNTGKSSSNTGIYIYDSLNAKNLSTLNNSGDVYVNLKASDNRSEISAADLTNSSGAYLYLGNNTSFNQTGLVSKNAGEIYVQSNGVAPLATSVSFAKLDNSGGTLSIDAATLNFSNNYQHTGTLNAMNSSAVNANADFINSSTGKVNLYNSDLKAKSLTNQNEIKTSGISKIAAETKLVNNKLIHSAGTLFIDAAALTNAAKSGIISLDNLLINTQRSDANTITNFGDVYAAAYLVLGNKISKKTNVSNKMNNNQSQVSGGNLQAGKGIDVYGHDFENNYNVLVNEGDINLELSGKFVNERTYYGNKINITETWNTPQMYLTSDNDWGDESFYDSASNTVIYTTQVAIKGGGDDGVQASVVTETWKKSTDVKAGTETNYDTIKNYLNGDIGQAKIGANNGNITINYVDDSKNIGAKIYAAGAGNGTGTVNIQGPGNFTNQSIDLYRDKLFELKYLLLTDHSNRAGAVVGLDSTKNVDYQLDDIDSDGKYNRSNNYIDAIKGLSGIFYSYRDTNMDKYTTVKDRSGDNYTVTYNVKNVIDAIRSKVKSDGFKALVDNNGQSNTAQSKASVTGNTVFIKAKNLTNESESNLKHLALNNDKQLCSNLGLTCQIDKAATDKKENADAPQDEADAEAPKKQVDTTKYTDDVRIQAVNPVSQAPAVNLSLPVSDYGQYITSKNPNSKYLVESNPLYGENSNVIGSDYLQEKLGINPDKLMKRLGDNGYEMNLVQQQLISSLGTAVLYANSSMADQMQKLFDQASDQSSGLGLKYGKALTSDQISNLKQDIVWMVATEVAGQKVLVPQVYLSKATVDSISTSGAVIEGKNLTYLDVESLDNKNAAIRGGTVVADAKKDINNIGAQIKGGNVFLTSKEGSINNITEVHTSGTDSDRKTSIGAVAGIVSEGALVMDAAKDINNVGAKLKAGETLALKAGNNINILSIQDAEASSKSIKNGRSSTSSVTYMGSVLEAGGNVIMDSGKDTTIKGSDVTAGGLMYVKTGGDFKLLADQDTTETKTSTSRSGLGVGGGVWGKETVETTDFKGTNKASNLSVGSLIVDSEGKAIIEGSNIGIRDKASTSLIRGKAGVDILDGKDEERHEKTTTTSTYLKSTKGSASNDNPIYGAAADGIQKDKKGKFDGNATQNMYGASTEDEPDVKANASAKAEKTKLSMTAQAGASASAKGEAALKISETTKTVEKSGSSTSVASNIVSAGNLAIMSDNTVNVRGSNVDVDGKLAIAAKNLLVEAGKNTSYASRDVKRTSVGIFAEGDASAQAGAQAGGKAGVNGASLGVNAGASAEANGTVTFGAKTEHQNETMNSLTHSNSSLKSGSDMLIKVTDTATFQGADVQAGQWDKDGKPVGAPAALRIEAKNIKNLAVQDTHSETSTSSSKLAGVYLSGSVSAQASAQAGASADATNINPLSAGASASAGVSAEVGAGLRTAIENNEQSYDTVTNKGNNFKATGSFVRIAENEILDQATQVNAGSIYQSAATIKDEAVHDSQTFHSNSQSHEARLGVYAEAGASANVSAQASLGATASTGTGTQSSGARESASNGTKSTKVAVGVSAQYSMESSKVDSKDTQARSSSFTSSGNITSISSGETQLNGTQFNSTGGGINLDASKLTYNAVHDTHESSSTSRKVDVNAKVGVDLKGVPDIELGAEYGQNKSNAKSSTAVVGGLKAAGNIAVRANEANFEGTVLTGNHVFVQANSTAFTAAESTSTSNSTGFGVGVGFENAQKSRSTTNSNENVTRKVERADGTSASDTTHKSGGVSASFDIAKNNSTKYTGSEITANRFEVSAPVANTAATLNADAASPVNFAPASQLVSRPELARNADGKAIINDGAPVIIAKQTEVKIPAIESSNDKALLGAPVAAQPASSGDTASSQPTLSMENVKFKSVNSKGKAVEDNSINKTDTSAVQVTSTTKKDSKSGFELGGEGSADSSDLRQIQNNRNAYKGTRVPGQVRQATETLTQNDTRGTENTNQNSTHRNVYDAIGNTVGQLRDKLRTNTAP</sequence>
<feature type="compositionally biased region" description="Polar residues" evidence="1">
    <location>
        <begin position="2719"/>
        <end position="2729"/>
    </location>
</feature>
<accession>A0A4Q7ANV1</accession>
<dbReference type="Proteomes" id="UP000293483">
    <property type="component" value="Unassembled WGS sequence"/>
</dbReference>
<dbReference type="SUPFAM" id="SSF51126">
    <property type="entry name" value="Pectin lyase-like"/>
    <property type="match status" value="1"/>
</dbReference>
<feature type="compositionally biased region" description="Low complexity" evidence="1">
    <location>
        <begin position="2516"/>
        <end position="2528"/>
    </location>
</feature>
<dbReference type="Pfam" id="PF13018">
    <property type="entry name" value="ESPR"/>
    <property type="match status" value="1"/>
</dbReference>
<evidence type="ECO:0000313" key="3">
    <source>
        <dbReference type="EMBL" id="RZG64470.1"/>
    </source>
</evidence>
<evidence type="ECO:0000313" key="4">
    <source>
        <dbReference type="Proteomes" id="UP000293483"/>
    </source>
</evidence>
<dbReference type="Pfam" id="PF13332">
    <property type="entry name" value="Fil_haemagg_2"/>
    <property type="match status" value="4"/>
</dbReference>
<evidence type="ECO:0000256" key="1">
    <source>
        <dbReference type="SAM" id="MobiDB-lite"/>
    </source>
</evidence>
<dbReference type="InterPro" id="IPR011050">
    <property type="entry name" value="Pectin_lyase_fold/virulence"/>
</dbReference>
<dbReference type="InterPro" id="IPR012334">
    <property type="entry name" value="Pectin_lyas_fold"/>
</dbReference>
<feature type="region of interest" description="Disordered" evidence="1">
    <location>
        <begin position="2898"/>
        <end position="2926"/>
    </location>
</feature>
<dbReference type="GO" id="GO:0003824">
    <property type="term" value="F:catalytic activity"/>
    <property type="evidence" value="ECO:0007669"/>
    <property type="project" value="UniProtKB-ARBA"/>
</dbReference>
<gene>
    <name evidence="3" type="ORF">EXE25_16765</name>
</gene>
<dbReference type="EMBL" id="SGSU01000023">
    <property type="protein sequence ID" value="RZG64470.1"/>
    <property type="molecule type" value="Genomic_DNA"/>
</dbReference>
<comment type="caution">
    <text evidence="3">The sequence shown here is derived from an EMBL/GenBank/DDBJ whole genome shotgun (WGS) entry which is preliminary data.</text>
</comment>
<organism evidence="3 4">
    <name type="scientific">Acinetobacter bouvetii</name>
    <dbReference type="NCBI Taxonomy" id="202951"/>
    <lineage>
        <taxon>Bacteria</taxon>
        <taxon>Pseudomonadati</taxon>
        <taxon>Pseudomonadota</taxon>
        <taxon>Gammaproteobacteria</taxon>
        <taxon>Moraxellales</taxon>
        <taxon>Moraxellaceae</taxon>
        <taxon>Acinetobacter</taxon>
    </lineage>
</organism>
<feature type="region of interest" description="Disordered" evidence="1">
    <location>
        <begin position="2073"/>
        <end position="2094"/>
    </location>
</feature>